<sequence>MKLETLITKCTVYNLKLVFERRISNNWLKSVSAFANSLDDCLFFGMNDGVVEGVDNEYNRKVSI</sequence>
<evidence type="ECO:0000313" key="2">
    <source>
        <dbReference type="Proteomes" id="UP000309566"/>
    </source>
</evidence>
<dbReference type="Proteomes" id="UP000309566">
    <property type="component" value="Unassembled WGS sequence"/>
</dbReference>
<protein>
    <submittedName>
        <fullName evidence="1">Uncharacterized protein</fullName>
    </submittedName>
</protein>
<accession>A0A4S2CDE4</accession>
<comment type="caution">
    <text evidence="1">The sequence shown here is derived from an EMBL/GenBank/DDBJ whole genome shotgun (WGS) entry which is preliminary data.</text>
</comment>
<name>A0A4S2CDE4_9BACE</name>
<reference evidence="1 2" key="1">
    <citation type="submission" date="2019-04" db="EMBL/GenBank/DDBJ databases">
        <title>Microbes associate with the intestines of laboratory mice.</title>
        <authorList>
            <person name="Navarre W."/>
            <person name="Wong E."/>
            <person name="Huang K."/>
            <person name="Tropini C."/>
            <person name="Ng K."/>
            <person name="Yu B."/>
        </authorList>
    </citation>
    <scope>NUCLEOTIDE SEQUENCE [LARGE SCALE GENOMIC DNA]</scope>
    <source>
        <strain evidence="1 2">NM63_1-25</strain>
    </source>
</reference>
<proteinExistence type="predicted"/>
<evidence type="ECO:0000313" key="1">
    <source>
        <dbReference type="EMBL" id="TGY25846.1"/>
    </source>
</evidence>
<dbReference type="EMBL" id="SRYX01000103">
    <property type="protein sequence ID" value="TGY25846.1"/>
    <property type="molecule type" value="Genomic_DNA"/>
</dbReference>
<dbReference type="AlphaFoldDB" id="A0A4S2CDE4"/>
<gene>
    <name evidence="1" type="ORF">E5353_17220</name>
</gene>
<organism evidence="1 2">
    <name type="scientific">Bacteroides caecimuris</name>
    <dbReference type="NCBI Taxonomy" id="1796613"/>
    <lineage>
        <taxon>Bacteria</taxon>
        <taxon>Pseudomonadati</taxon>
        <taxon>Bacteroidota</taxon>
        <taxon>Bacteroidia</taxon>
        <taxon>Bacteroidales</taxon>
        <taxon>Bacteroidaceae</taxon>
        <taxon>Bacteroides</taxon>
    </lineage>
</organism>